<evidence type="ECO:0000313" key="4">
    <source>
        <dbReference type="Ensembl" id="ENSFTIP00000005429.1"/>
    </source>
</evidence>
<dbReference type="Gene3D" id="3.10.100.10">
    <property type="entry name" value="Mannose-Binding Protein A, subunit A"/>
    <property type="match status" value="1"/>
</dbReference>
<name>A0A8C4U459_FALTI</name>
<dbReference type="InterPro" id="IPR001304">
    <property type="entry name" value="C-type_lectin-like"/>
</dbReference>
<dbReference type="SUPFAM" id="SSF56436">
    <property type="entry name" value="C-type lectin-like"/>
    <property type="match status" value="1"/>
</dbReference>
<dbReference type="Proteomes" id="UP000694562">
    <property type="component" value="Unplaced"/>
</dbReference>
<dbReference type="InterPro" id="IPR016187">
    <property type="entry name" value="CTDL_fold"/>
</dbReference>
<keyword evidence="5" id="KW-1185">Reference proteome</keyword>
<feature type="domain" description="C-type lectin" evidence="3">
    <location>
        <begin position="106"/>
        <end position="233"/>
    </location>
</feature>
<dbReference type="OrthoDB" id="6337382at2759"/>
<keyword evidence="2" id="KW-1133">Transmembrane helix</keyword>
<sequence length="239" mass="27285">MASEVTYAEVKFKNVSPAAVVKVPLDVKKRESHPQKYPLWLPWLTSLLLLLVCVALVVVLFVAPFFRRGVQPRALQQNFTEWLCVSEVPRGKEGGLTCCPKGWKRFQGSCYYLSTDVMSWDDSKQNCTGMGSHLVVINSEAEQEFLFNLAKGVFSNAYETKYYIGLTAYKNGQWQWVDQTPYNKAATFWKPREPNLLFAEKCAAIHVKGNKDSSTYSNWNNILCFTSCYRICEQAVKFV</sequence>
<accession>A0A8C4U459</accession>
<keyword evidence="2" id="KW-0812">Transmembrane</keyword>
<evidence type="ECO:0000256" key="2">
    <source>
        <dbReference type="SAM" id="Phobius"/>
    </source>
</evidence>
<feature type="transmembrane region" description="Helical" evidence="2">
    <location>
        <begin position="40"/>
        <end position="66"/>
    </location>
</feature>
<protein>
    <recommendedName>
        <fullName evidence="3">C-type lectin domain-containing protein</fullName>
    </recommendedName>
</protein>
<dbReference type="InterPro" id="IPR033989">
    <property type="entry name" value="CD209-like_CTLD"/>
</dbReference>
<dbReference type="Ensembl" id="ENSFTIT00000005698.1">
    <property type="protein sequence ID" value="ENSFTIP00000005429.1"/>
    <property type="gene ID" value="ENSFTIG00000003772.1"/>
</dbReference>
<organism evidence="4 5">
    <name type="scientific">Falco tinnunculus</name>
    <name type="common">Common kestrel</name>
    <dbReference type="NCBI Taxonomy" id="100819"/>
    <lineage>
        <taxon>Eukaryota</taxon>
        <taxon>Metazoa</taxon>
        <taxon>Chordata</taxon>
        <taxon>Craniata</taxon>
        <taxon>Vertebrata</taxon>
        <taxon>Euteleostomi</taxon>
        <taxon>Archelosauria</taxon>
        <taxon>Archosauria</taxon>
        <taxon>Dinosauria</taxon>
        <taxon>Saurischia</taxon>
        <taxon>Theropoda</taxon>
        <taxon>Coelurosauria</taxon>
        <taxon>Aves</taxon>
        <taxon>Neognathae</taxon>
        <taxon>Neoaves</taxon>
        <taxon>Telluraves</taxon>
        <taxon>Australaves</taxon>
        <taxon>Falconiformes</taxon>
        <taxon>Falconidae</taxon>
        <taxon>Falco</taxon>
    </lineage>
</organism>
<dbReference type="GO" id="GO:0030246">
    <property type="term" value="F:carbohydrate binding"/>
    <property type="evidence" value="ECO:0007669"/>
    <property type="project" value="UniProtKB-KW"/>
</dbReference>
<reference evidence="4" key="1">
    <citation type="submission" date="2025-08" db="UniProtKB">
        <authorList>
            <consortium name="Ensembl"/>
        </authorList>
    </citation>
    <scope>IDENTIFICATION</scope>
</reference>
<dbReference type="SMART" id="SM00034">
    <property type="entry name" value="CLECT"/>
    <property type="match status" value="1"/>
</dbReference>
<reference evidence="4" key="2">
    <citation type="submission" date="2025-09" db="UniProtKB">
        <authorList>
            <consortium name="Ensembl"/>
        </authorList>
    </citation>
    <scope>IDENTIFICATION</scope>
</reference>
<evidence type="ECO:0000259" key="3">
    <source>
        <dbReference type="PROSITE" id="PS50041"/>
    </source>
</evidence>
<dbReference type="AlphaFoldDB" id="A0A8C4U459"/>
<dbReference type="PANTHER" id="PTHR22803">
    <property type="entry name" value="MANNOSE, PHOSPHOLIPASE, LECTIN RECEPTOR RELATED"/>
    <property type="match status" value="1"/>
</dbReference>
<dbReference type="CDD" id="cd03590">
    <property type="entry name" value="CLECT_DC-SIGN_like"/>
    <property type="match status" value="1"/>
</dbReference>
<dbReference type="Pfam" id="PF00059">
    <property type="entry name" value="Lectin_C"/>
    <property type="match status" value="1"/>
</dbReference>
<dbReference type="InterPro" id="IPR050111">
    <property type="entry name" value="C-type_lectin/snaclec_domain"/>
</dbReference>
<dbReference type="InterPro" id="IPR016186">
    <property type="entry name" value="C-type_lectin-like/link_sf"/>
</dbReference>
<keyword evidence="1" id="KW-0430">Lectin</keyword>
<evidence type="ECO:0000256" key="1">
    <source>
        <dbReference type="ARBA" id="ARBA00022734"/>
    </source>
</evidence>
<proteinExistence type="predicted"/>
<keyword evidence="2" id="KW-0472">Membrane</keyword>
<evidence type="ECO:0000313" key="5">
    <source>
        <dbReference type="Proteomes" id="UP000694562"/>
    </source>
</evidence>
<dbReference type="PROSITE" id="PS50041">
    <property type="entry name" value="C_TYPE_LECTIN_2"/>
    <property type="match status" value="1"/>
</dbReference>